<dbReference type="AlphaFoldDB" id="A0A8H3C994"/>
<accession>A0A8H3C994</accession>
<proteinExistence type="predicted"/>
<evidence type="ECO:0000256" key="2">
    <source>
        <dbReference type="ARBA" id="ARBA00023242"/>
    </source>
</evidence>
<protein>
    <recommendedName>
        <fullName evidence="6">Fungal-specific transcription factor domain protein</fullName>
    </recommendedName>
</protein>
<dbReference type="GO" id="GO:0005634">
    <property type="term" value="C:nucleus"/>
    <property type="evidence" value="ECO:0007669"/>
    <property type="project" value="UniProtKB-SubCell"/>
</dbReference>
<name>A0A8H3C994_9AGAM</name>
<feature type="region of interest" description="Disordered" evidence="3">
    <location>
        <begin position="139"/>
        <end position="194"/>
    </location>
</feature>
<sequence>MLNSRRGTQCGCVQPDSAGGNYSNARSTYVLPKYTGKTFSGLGARNLAQVVGAPSPQMEIQAESLWVAPIDQPQTSSNFRLIATSTDSPPHIPNCTGSQYVSSYHLSRQYQVAQQLLSPPHSYQDQPSSMYHHTGMVMSTGREHSSDSSLSHITPNDQLSWAPQTPPTEPLESDDESDDSDDPENVQGTIMGLLSPDRNIGDSGLSFILQTWAEWISRFLFEPLRVIHFVRHDIFRCYALGDESRRLMDLLAKSAHEATQSAGTNPEMNSSSMIEVEVIIRRRLTEAGTHVETSRELDGQYALGAMTPMFPFILVLCKVRSLSTVLSIMQLAAPVFRRACPDPLEGLINLPSLFTTMVVTLQCYGTLDVLLGVLTGRPMFFRYNVEFPPEAPESLFLLEEGPGLRWMYGVPDRLLLTFAKMNALFEDFGPGVREDIADTLEMEIKWMKPIVGSSTEPIFAVGRMVVQECWLLAALIYLYMGLCGADSTDARVSNVRAEFMKIIASVKPKRNPDSFLVLPMVILGVATIDLNERHMIRQRMLGVSECSRPGTMENDFVRVLDNVWTNHRPVVWGDLRRAYWEVLGV</sequence>
<evidence type="ECO:0000256" key="3">
    <source>
        <dbReference type="SAM" id="MobiDB-lite"/>
    </source>
</evidence>
<dbReference type="Proteomes" id="UP000663888">
    <property type="component" value="Unassembled WGS sequence"/>
</dbReference>
<feature type="compositionally biased region" description="Polar residues" evidence="3">
    <location>
        <begin position="147"/>
        <end position="163"/>
    </location>
</feature>
<keyword evidence="2" id="KW-0539">Nucleus</keyword>
<dbReference type="EMBL" id="CAJMWX010001208">
    <property type="protein sequence ID" value="CAE6474311.1"/>
    <property type="molecule type" value="Genomic_DNA"/>
</dbReference>
<comment type="caution">
    <text evidence="4">The sequence shown here is derived from an EMBL/GenBank/DDBJ whole genome shotgun (WGS) entry which is preliminary data.</text>
</comment>
<evidence type="ECO:0000256" key="1">
    <source>
        <dbReference type="ARBA" id="ARBA00004123"/>
    </source>
</evidence>
<dbReference type="PANTHER" id="PTHR37534">
    <property type="entry name" value="TRANSCRIPTIONAL ACTIVATOR PROTEIN UGA3"/>
    <property type="match status" value="1"/>
</dbReference>
<dbReference type="InterPro" id="IPR021858">
    <property type="entry name" value="Fun_TF"/>
</dbReference>
<dbReference type="PANTHER" id="PTHR37534:SF46">
    <property type="entry name" value="ZN(II)2CYS6 TRANSCRIPTION FACTOR (EUROFUNG)"/>
    <property type="match status" value="1"/>
</dbReference>
<reference evidence="4" key="1">
    <citation type="submission" date="2021-01" db="EMBL/GenBank/DDBJ databases">
        <authorList>
            <person name="Kaushik A."/>
        </authorList>
    </citation>
    <scope>NUCLEOTIDE SEQUENCE</scope>
    <source>
        <strain evidence="4">AG4-R118</strain>
    </source>
</reference>
<gene>
    <name evidence="4" type="ORF">RDB_LOCUS113619</name>
</gene>
<feature type="compositionally biased region" description="Acidic residues" evidence="3">
    <location>
        <begin position="171"/>
        <end position="184"/>
    </location>
</feature>
<evidence type="ECO:0008006" key="6">
    <source>
        <dbReference type="Google" id="ProtNLM"/>
    </source>
</evidence>
<dbReference type="Pfam" id="PF11951">
    <property type="entry name" value="Fungal_trans_2"/>
    <property type="match status" value="1"/>
</dbReference>
<organism evidence="4 5">
    <name type="scientific">Rhizoctonia solani</name>
    <dbReference type="NCBI Taxonomy" id="456999"/>
    <lineage>
        <taxon>Eukaryota</taxon>
        <taxon>Fungi</taxon>
        <taxon>Dikarya</taxon>
        <taxon>Basidiomycota</taxon>
        <taxon>Agaricomycotina</taxon>
        <taxon>Agaricomycetes</taxon>
        <taxon>Cantharellales</taxon>
        <taxon>Ceratobasidiaceae</taxon>
        <taxon>Rhizoctonia</taxon>
    </lineage>
</organism>
<evidence type="ECO:0000313" key="5">
    <source>
        <dbReference type="Proteomes" id="UP000663888"/>
    </source>
</evidence>
<evidence type="ECO:0000313" key="4">
    <source>
        <dbReference type="EMBL" id="CAE6474311.1"/>
    </source>
</evidence>
<comment type="subcellular location">
    <subcellularLocation>
        <location evidence="1">Nucleus</location>
    </subcellularLocation>
</comment>